<evidence type="ECO:0000313" key="8">
    <source>
        <dbReference type="EMBL" id="EEY72647.1"/>
    </source>
</evidence>
<gene>
    <name evidence="8" type="ORF">VHA_001752</name>
</gene>
<dbReference type="SFLD" id="SFLDS00005">
    <property type="entry name" value="Isoprenoid_Synthase_Type_I"/>
    <property type="match status" value="1"/>
</dbReference>
<dbReference type="AlphaFoldDB" id="D0I7M8"/>
<protein>
    <submittedName>
        <fullName evidence="8">Octaprenyl-diphosphate synthase/dimethylallyltransferase/geranyltranstransferase/ geranylgeranyl pyrophosphate synthetase</fullName>
        <ecNumber evidence="8">2.5.1.1</ecNumber>
        <ecNumber evidence="8">2.5.1.10</ecNumber>
        <ecNumber evidence="8">2.5.1.29</ecNumber>
    </submittedName>
</protein>
<evidence type="ECO:0000256" key="3">
    <source>
        <dbReference type="ARBA" id="ARBA00022679"/>
    </source>
</evidence>
<evidence type="ECO:0000256" key="1">
    <source>
        <dbReference type="ARBA" id="ARBA00001946"/>
    </source>
</evidence>
<dbReference type="InterPro" id="IPR000092">
    <property type="entry name" value="Polyprenyl_synt"/>
</dbReference>
<dbReference type="FunFam" id="1.10.600.10:FF:000001">
    <property type="entry name" value="Geranylgeranyl diphosphate synthase"/>
    <property type="match status" value="1"/>
</dbReference>
<dbReference type="NCBIfam" id="NF007877">
    <property type="entry name" value="PRK10581.1"/>
    <property type="match status" value="1"/>
</dbReference>
<dbReference type="InterPro" id="IPR008949">
    <property type="entry name" value="Isoprenoid_synthase_dom_sf"/>
</dbReference>
<dbReference type="EC" id="2.5.1.10" evidence="8"/>
<sequence>MLPWNLLKIRAMSDTALTSTLLHYQTRNNDKLAYWLASLGHQEQPLIQAMKHGALLGGKRVRPFLTYMTGKLFGAPDEALDTPAAAVECIHAYSLIHDDLPAMDNDDLRRGQPTCHVAFDEASAILAGDALQTLAFTILAEGDLSPEGEAYRIQMVKELAAASGAAGMCLGQALDLSAEGKKVDVDTLETIHRNKTGALIRCAVRLGALAAGKKGATYLSQLDTFSNAIGLAFQVQDDILDIISDTETLGKPQGSDIAAEKSTYPALLGLEGAQQKAMLLYQEALQALDAIPYNTEQLEMFARYIIERKN</sequence>
<comment type="similarity">
    <text evidence="2 7">Belongs to the FPP/GGPP synthase family.</text>
</comment>
<comment type="cofactor">
    <cofactor evidence="1">
        <name>Mg(2+)</name>
        <dbReference type="ChEBI" id="CHEBI:18420"/>
    </cofactor>
</comment>
<dbReference type="GO" id="GO:0004337">
    <property type="term" value="F:(2E,6E)-farnesyl diphosphate synthase activity"/>
    <property type="evidence" value="ECO:0007669"/>
    <property type="project" value="UniProtKB-EC"/>
</dbReference>
<dbReference type="GO" id="GO:0004161">
    <property type="term" value="F:dimethylallyltranstransferase activity"/>
    <property type="evidence" value="ECO:0007669"/>
    <property type="project" value="UniProtKB-EC"/>
</dbReference>
<evidence type="ECO:0000256" key="6">
    <source>
        <dbReference type="ARBA" id="ARBA00023229"/>
    </source>
</evidence>
<comment type="caution">
    <text evidence="8">The sequence shown here is derived from an EMBL/GenBank/DDBJ whole genome shotgun (WGS) entry which is preliminary data.</text>
</comment>
<dbReference type="EMBL" id="ADAQ01000011">
    <property type="protein sequence ID" value="EEY72647.1"/>
    <property type="molecule type" value="Genomic_DNA"/>
</dbReference>
<reference evidence="8 9" key="1">
    <citation type="submission" date="2009-10" db="EMBL/GenBank/DDBJ databases">
        <authorList>
            <consortium name="Los Alamos National Laboratory (LANL)"/>
            <consortium name="National Microbial Pathogen Data Resource (NMPDR)"/>
            <person name="Saunders E.H."/>
            <person name="Munk A.C."/>
            <person name="Tapia R."/>
            <person name="Green L."/>
            <person name="Rogers Y."/>
            <person name="Detter J.C."/>
            <person name="Bruce D."/>
            <person name="Brettin T.S."/>
            <person name="Colwell R.R."/>
            <person name="Huq A."/>
            <person name="Grim C.J."/>
            <person name="Hasan N.A."/>
            <person name="Bartels D."/>
            <person name="Vonstein V."/>
        </authorList>
    </citation>
    <scope>NUCLEOTIDE SEQUENCE [LARGE SCALE GENOMIC DNA]</scope>
    <source>
        <strain evidence="8 9">CIP 101886</strain>
    </source>
</reference>
<dbReference type="PANTHER" id="PTHR43281:SF1">
    <property type="entry name" value="FARNESYL DIPHOSPHATE SYNTHASE"/>
    <property type="match status" value="1"/>
</dbReference>
<dbReference type="GO" id="GO:0004311">
    <property type="term" value="F:geranylgeranyl diphosphate synthase activity"/>
    <property type="evidence" value="ECO:0007669"/>
    <property type="project" value="UniProtKB-EC"/>
</dbReference>
<dbReference type="CDD" id="cd00685">
    <property type="entry name" value="Trans_IPPS_HT"/>
    <property type="match status" value="1"/>
</dbReference>
<dbReference type="GO" id="GO:0046872">
    <property type="term" value="F:metal ion binding"/>
    <property type="evidence" value="ECO:0007669"/>
    <property type="project" value="UniProtKB-KW"/>
</dbReference>
<keyword evidence="5" id="KW-0460">Magnesium</keyword>
<keyword evidence="4" id="KW-0479">Metal-binding</keyword>
<evidence type="ECO:0000256" key="5">
    <source>
        <dbReference type="ARBA" id="ARBA00022842"/>
    </source>
</evidence>
<dbReference type="Pfam" id="PF00348">
    <property type="entry name" value="polyprenyl_synt"/>
    <property type="match status" value="1"/>
</dbReference>
<dbReference type="GO" id="GO:0008654">
    <property type="term" value="P:phospholipid biosynthetic process"/>
    <property type="evidence" value="ECO:0007669"/>
    <property type="project" value="UniProtKB-ARBA"/>
</dbReference>
<dbReference type="PROSITE" id="PS00444">
    <property type="entry name" value="POLYPRENYL_SYNTHASE_2"/>
    <property type="match status" value="1"/>
</dbReference>
<dbReference type="SUPFAM" id="SSF48576">
    <property type="entry name" value="Terpenoid synthases"/>
    <property type="match status" value="1"/>
</dbReference>
<dbReference type="PANTHER" id="PTHR43281">
    <property type="entry name" value="FARNESYL DIPHOSPHATE SYNTHASE"/>
    <property type="match status" value="1"/>
</dbReference>
<dbReference type="Proteomes" id="UP000003604">
    <property type="component" value="Unassembled WGS sequence"/>
</dbReference>
<organism evidence="8 9">
    <name type="scientific">Grimontia hollisae CIP 101886</name>
    <dbReference type="NCBI Taxonomy" id="675812"/>
    <lineage>
        <taxon>Bacteria</taxon>
        <taxon>Pseudomonadati</taxon>
        <taxon>Pseudomonadota</taxon>
        <taxon>Gammaproteobacteria</taxon>
        <taxon>Vibrionales</taxon>
        <taxon>Vibrionaceae</taxon>
        <taxon>Grimontia</taxon>
    </lineage>
</organism>
<keyword evidence="6" id="KW-0414">Isoprene biosynthesis</keyword>
<name>D0I7M8_GRIHO</name>
<keyword evidence="9" id="KW-1185">Reference proteome</keyword>
<dbReference type="InterPro" id="IPR053378">
    <property type="entry name" value="Prenyl_diphosphate_synthase"/>
</dbReference>
<accession>D0I7M8</accession>
<dbReference type="PROSITE" id="PS00723">
    <property type="entry name" value="POLYPRENYL_SYNTHASE_1"/>
    <property type="match status" value="1"/>
</dbReference>
<proteinExistence type="inferred from homology"/>
<dbReference type="GO" id="GO:0016114">
    <property type="term" value="P:terpenoid biosynthetic process"/>
    <property type="evidence" value="ECO:0007669"/>
    <property type="project" value="UniProtKB-ARBA"/>
</dbReference>
<evidence type="ECO:0000313" key="9">
    <source>
        <dbReference type="Proteomes" id="UP000003604"/>
    </source>
</evidence>
<evidence type="ECO:0000256" key="7">
    <source>
        <dbReference type="RuleBase" id="RU004466"/>
    </source>
</evidence>
<dbReference type="EC" id="2.5.1.1" evidence="8"/>
<dbReference type="Gene3D" id="1.10.600.10">
    <property type="entry name" value="Farnesyl Diphosphate Synthase"/>
    <property type="match status" value="1"/>
</dbReference>
<keyword evidence="3 7" id="KW-0808">Transferase</keyword>
<dbReference type="NCBIfam" id="NF045485">
    <property type="entry name" value="FPPsyn"/>
    <property type="match status" value="1"/>
</dbReference>
<dbReference type="GO" id="GO:0005737">
    <property type="term" value="C:cytoplasm"/>
    <property type="evidence" value="ECO:0007669"/>
    <property type="project" value="UniProtKB-ARBA"/>
</dbReference>
<dbReference type="EC" id="2.5.1.29" evidence="8"/>
<evidence type="ECO:0000256" key="2">
    <source>
        <dbReference type="ARBA" id="ARBA00006706"/>
    </source>
</evidence>
<dbReference type="SFLD" id="SFLDG01017">
    <property type="entry name" value="Polyprenyl_Transferase_Like"/>
    <property type="match status" value="1"/>
</dbReference>
<evidence type="ECO:0000256" key="4">
    <source>
        <dbReference type="ARBA" id="ARBA00022723"/>
    </source>
</evidence>
<dbReference type="InterPro" id="IPR033749">
    <property type="entry name" value="Polyprenyl_synt_CS"/>
</dbReference>
<dbReference type="eggNOG" id="COG0142">
    <property type="taxonomic scope" value="Bacteria"/>
</dbReference>